<evidence type="ECO:0000313" key="1">
    <source>
        <dbReference type="EMBL" id="RXG85398.1"/>
    </source>
</evidence>
<gene>
    <name evidence="1" type="ORF">EAS62_38910</name>
</gene>
<dbReference type="PANTHER" id="PTHR14136:SF17">
    <property type="entry name" value="BTB_POZ DOMAIN-CONTAINING PROTEIN KCTD9"/>
    <property type="match status" value="1"/>
</dbReference>
<keyword evidence="2" id="KW-1185">Reference proteome</keyword>
<dbReference type="EMBL" id="RDRA01000046">
    <property type="protein sequence ID" value="RXG85398.1"/>
    <property type="molecule type" value="Genomic_DNA"/>
</dbReference>
<reference evidence="1 2" key="1">
    <citation type="submission" date="2018-10" db="EMBL/GenBank/DDBJ databases">
        <title>Bradyrhizobium sp. nov., isolated from effective nodules of peanut in China.</title>
        <authorList>
            <person name="Li Y."/>
        </authorList>
    </citation>
    <scope>NUCLEOTIDE SEQUENCE [LARGE SCALE GENOMIC DNA]</scope>
    <source>
        <strain evidence="1 2">CCBAU 51781</strain>
    </source>
</reference>
<dbReference type="InterPro" id="IPR051082">
    <property type="entry name" value="Pentapeptide-BTB/POZ_domain"/>
</dbReference>
<dbReference type="InterPro" id="IPR001646">
    <property type="entry name" value="5peptide_repeat"/>
</dbReference>
<dbReference type="Pfam" id="PF00805">
    <property type="entry name" value="Pentapeptide"/>
    <property type="match status" value="2"/>
</dbReference>
<dbReference type="RefSeq" id="WP_128942948.1">
    <property type="nucleotide sequence ID" value="NZ_RDRA01000046.1"/>
</dbReference>
<evidence type="ECO:0000313" key="2">
    <source>
        <dbReference type="Proteomes" id="UP000289946"/>
    </source>
</evidence>
<dbReference type="Proteomes" id="UP000289946">
    <property type="component" value="Unassembled WGS sequence"/>
</dbReference>
<dbReference type="SUPFAM" id="SSF141571">
    <property type="entry name" value="Pentapeptide repeat-like"/>
    <property type="match status" value="1"/>
</dbReference>
<sequence length="373" mass="41173">MASENLVELLTSGAEKWNIWREQNPDVIEPDLSQQAPYYHVCETLLMTRRPTLDLRGSAHAKLSGINLFRAQMKWTAFYCADFSKATFAGGNLSEATFVESNLSDANLNGADLTNANLQRSKLMHADLSGALLRGCDLTEADLTGANLRSADLRGAKLVKTNLENADLTGCRIYRAATWGLNVQGAIQRSIVITDDVGPEITVDDIEIGQFLYLMIDNMQLRRVIDGITSKVVLILGRFTPERKAVLDSLRTEVATRGYVAVVFDFEAPKNRCTDETIALLARMAKFVVADLSDAKSVLQELRGLVPELPNVPVQPIILSSQIELGMFDFYRKFPWVLPVSRYDDIRDIIDGLQSKVIAPVEAYLAKNGACGG</sequence>
<dbReference type="PANTHER" id="PTHR14136">
    <property type="entry name" value="BTB_POZ DOMAIN-CONTAINING PROTEIN KCTD9"/>
    <property type="match status" value="1"/>
</dbReference>
<dbReference type="Gene3D" id="2.160.20.80">
    <property type="entry name" value="E3 ubiquitin-protein ligase SopA"/>
    <property type="match status" value="1"/>
</dbReference>
<protein>
    <submittedName>
        <fullName evidence="1">Pentapeptide repeat-containing protein</fullName>
    </submittedName>
</protein>
<proteinExistence type="predicted"/>
<organism evidence="1 2">
    <name type="scientific">Bradyrhizobium zhanjiangense</name>
    <dbReference type="NCBI Taxonomy" id="1325107"/>
    <lineage>
        <taxon>Bacteria</taxon>
        <taxon>Pseudomonadati</taxon>
        <taxon>Pseudomonadota</taxon>
        <taxon>Alphaproteobacteria</taxon>
        <taxon>Hyphomicrobiales</taxon>
        <taxon>Nitrobacteraceae</taxon>
        <taxon>Bradyrhizobium</taxon>
    </lineage>
</organism>
<name>A0ABY0D9T0_9BRAD</name>
<comment type="caution">
    <text evidence="1">The sequence shown here is derived from an EMBL/GenBank/DDBJ whole genome shotgun (WGS) entry which is preliminary data.</text>
</comment>
<accession>A0ABY0D9T0</accession>